<evidence type="ECO:0000313" key="2">
    <source>
        <dbReference type="Proteomes" id="UP001174909"/>
    </source>
</evidence>
<evidence type="ECO:0000313" key="1">
    <source>
        <dbReference type="EMBL" id="CAI8057084.1"/>
    </source>
</evidence>
<gene>
    <name evidence="1" type="ORF">GBAR_LOCUS31095</name>
</gene>
<name>A0AA35XGY0_GEOBA</name>
<organism evidence="1 2">
    <name type="scientific">Geodia barretti</name>
    <name type="common">Barrett's horny sponge</name>
    <dbReference type="NCBI Taxonomy" id="519541"/>
    <lineage>
        <taxon>Eukaryota</taxon>
        <taxon>Metazoa</taxon>
        <taxon>Porifera</taxon>
        <taxon>Demospongiae</taxon>
        <taxon>Heteroscleromorpha</taxon>
        <taxon>Tetractinellida</taxon>
        <taxon>Astrophorina</taxon>
        <taxon>Geodiidae</taxon>
        <taxon>Geodia</taxon>
    </lineage>
</organism>
<keyword evidence="2" id="KW-1185">Reference proteome</keyword>
<reference evidence="1" key="1">
    <citation type="submission" date="2023-03" db="EMBL/GenBank/DDBJ databases">
        <authorList>
            <person name="Steffen K."/>
            <person name="Cardenas P."/>
        </authorList>
    </citation>
    <scope>NUCLEOTIDE SEQUENCE</scope>
</reference>
<dbReference type="InterPro" id="IPR036412">
    <property type="entry name" value="HAD-like_sf"/>
</dbReference>
<sequence>MKIFFDVDYTILGLDDTLRPGTTETFQKILDDGHEIYIWSGMGERWEVIEKHELERFVSGVYEKPTHHFHERLVELKIPVEPEFVIDDYPEVVAAFGGVWVPPYFFSRSIDNEMDRIYRIICDFIETGASEDRQYRAKGTKLPLF</sequence>
<dbReference type="EMBL" id="CASHTH010004421">
    <property type="protein sequence ID" value="CAI8057084.1"/>
    <property type="molecule type" value="Genomic_DNA"/>
</dbReference>
<proteinExistence type="predicted"/>
<dbReference type="AlphaFoldDB" id="A0AA35XGY0"/>
<accession>A0AA35XGY0</accession>
<dbReference type="Proteomes" id="UP001174909">
    <property type="component" value="Unassembled WGS sequence"/>
</dbReference>
<comment type="caution">
    <text evidence="1">The sequence shown here is derived from an EMBL/GenBank/DDBJ whole genome shotgun (WGS) entry which is preliminary data.</text>
</comment>
<dbReference type="SUPFAM" id="SSF56784">
    <property type="entry name" value="HAD-like"/>
    <property type="match status" value="1"/>
</dbReference>
<protein>
    <submittedName>
        <fullName evidence="1">Uncharacterized protein</fullName>
    </submittedName>
</protein>